<gene>
    <name evidence="2" type="ORF">TrCOL_g3126</name>
</gene>
<proteinExistence type="predicted"/>
<feature type="compositionally biased region" description="Polar residues" evidence="1">
    <location>
        <begin position="267"/>
        <end position="277"/>
    </location>
</feature>
<reference evidence="3" key="1">
    <citation type="journal article" date="2023" name="Commun. Biol.">
        <title>Genome analysis of Parmales, the sister group of diatoms, reveals the evolutionary specialization of diatoms from phago-mixotrophs to photoautotrophs.</title>
        <authorList>
            <person name="Ban H."/>
            <person name="Sato S."/>
            <person name="Yoshikawa S."/>
            <person name="Yamada K."/>
            <person name="Nakamura Y."/>
            <person name="Ichinomiya M."/>
            <person name="Sato N."/>
            <person name="Blanc-Mathieu R."/>
            <person name="Endo H."/>
            <person name="Kuwata A."/>
            <person name="Ogata H."/>
        </authorList>
    </citation>
    <scope>NUCLEOTIDE SEQUENCE [LARGE SCALE GENOMIC DNA]</scope>
</reference>
<dbReference type="Gene3D" id="3.80.10.10">
    <property type="entry name" value="Ribonuclease Inhibitor"/>
    <property type="match status" value="1"/>
</dbReference>
<dbReference type="InterPro" id="IPR026906">
    <property type="entry name" value="LRR_5"/>
</dbReference>
<comment type="caution">
    <text evidence="2">The sequence shown here is derived from an EMBL/GenBank/DDBJ whole genome shotgun (WGS) entry which is preliminary data.</text>
</comment>
<dbReference type="Pfam" id="PF13306">
    <property type="entry name" value="LRR_5"/>
    <property type="match status" value="1"/>
</dbReference>
<feature type="compositionally biased region" description="Basic and acidic residues" evidence="1">
    <location>
        <begin position="283"/>
        <end position="298"/>
    </location>
</feature>
<dbReference type="InterPro" id="IPR032675">
    <property type="entry name" value="LRR_dom_sf"/>
</dbReference>
<dbReference type="Proteomes" id="UP001165065">
    <property type="component" value="Unassembled WGS sequence"/>
</dbReference>
<protein>
    <submittedName>
        <fullName evidence="2">Uncharacterized protein</fullName>
    </submittedName>
</protein>
<sequence>MKLGLESESEFQDAARQDFAVGDAELSNRWRDFGHFRVVVTDFKKQYDGNWGLLKLHINSFGASGDEDLFEESLVMTAFVYLEFNDPSVEETEVGSLSWCANIWFLSMPHVLRVREDTFEKCTNLQSTIFNKATQIESGALIDCLNLVSVKAPNCTSVGQAAFFGCHQLRDIVLHPNAVTMSHAYSGCIALEVIAASAAGYVEEEGKGIGPTVDGDIEEVRPDPTCRIKRYVTYRNCMDNNKKIFLAVTILLELCNRELELEEHNVGSNSIAPTSGHSPLEQCKVDKSGSTSRGDKEVKRNWRATTSCPVMKFLSGPGRDLSHLVLSFVTGEKSGEGDIRWVSKEELMGLGVKYKIFNDDPDEKIKRDLIGSETTMLNGIL</sequence>
<evidence type="ECO:0000256" key="1">
    <source>
        <dbReference type="SAM" id="MobiDB-lite"/>
    </source>
</evidence>
<evidence type="ECO:0000313" key="2">
    <source>
        <dbReference type="EMBL" id="GMI21458.1"/>
    </source>
</evidence>
<dbReference type="OrthoDB" id="10423084at2759"/>
<accession>A0A9W7FXH9</accession>
<dbReference type="EMBL" id="BRYA01000530">
    <property type="protein sequence ID" value="GMI21458.1"/>
    <property type="molecule type" value="Genomic_DNA"/>
</dbReference>
<organism evidence="2 3">
    <name type="scientific">Triparma columacea</name>
    <dbReference type="NCBI Taxonomy" id="722753"/>
    <lineage>
        <taxon>Eukaryota</taxon>
        <taxon>Sar</taxon>
        <taxon>Stramenopiles</taxon>
        <taxon>Ochrophyta</taxon>
        <taxon>Bolidophyceae</taxon>
        <taxon>Parmales</taxon>
        <taxon>Triparmaceae</taxon>
        <taxon>Triparma</taxon>
    </lineage>
</organism>
<feature type="region of interest" description="Disordered" evidence="1">
    <location>
        <begin position="267"/>
        <end position="298"/>
    </location>
</feature>
<evidence type="ECO:0000313" key="3">
    <source>
        <dbReference type="Proteomes" id="UP001165065"/>
    </source>
</evidence>
<keyword evidence="3" id="KW-1185">Reference proteome</keyword>
<name>A0A9W7FXH9_9STRA</name>
<dbReference type="AlphaFoldDB" id="A0A9W7FXH9"/>
<dbReference type="SUPFAM" id="SSF52058">
    <property type="entry name" value="L domain-like"/>
    <property type="match status" value="1"/>
</dbReference>